<organism evidence="5 6">
    <name type="scientific">Levilactobacillus hammesii DSM 16381</name>
    <dbReference type="NCBI Taxonomy" id="1423753"/>
    <lineage>
        <taxon>Bacteria</taxon>
        <taxon>Bacillati</taxon>
        <taxon>Bacillota</taxon>
        <taxon>Bacilli</taxon>
        <taxon>Lactobacillales</taxon>
        <taxon>Lactobacillaceae</taxon>
        <taxon>Levilactobacillus</taxon>
    </lineage>
</organism>
<keyword evidence="6" id="KW-1185">Reference proteome</keyword>
<dbReference type="EMBL" id="AZFS01000059">
    <property type="protein sequence ID" value="KRL94338.1"/>
    <property type="molecule type" value="Genomic_DNA"/>
</dbReference>
<reference evidence="5 6" key="1">
    <citation type="journal article" date="2015" name="Genome Announc.">
        <title>Expanding the biotechnology potential of lactobacilli through comparative genomics of 213 strains and associated genera.</title>
        <authorList>
            <person name="Sun Z."/>
            <person name="Harris H.M."/>
            <person name="McCann A."/>
            <person name="Guo C."/>
            <person name="Argimon S."/>
            <person name="Zhang W."/>
            <person name="Yang X."/>
            <person name="Jeffery I.B."/>
            <person name="Cooney J.C."/>
            <person name="Kagawa T.F."/>
            <person name="Liu W."/>
            <person name="Song Y."/>
            <person name="Salvetti E."/>
            <person name="Wrobel A."/>
            <person name="Rasinkangas P."/>
            <person name="Parkhill J."/>
            <person name="Rea M.C."/>
            <person name="O'Sullivan O."/>
            <person name="Ritari J."/>
            <person name="Douillard F.P."/>
            <person name="Paul Ross R."/>
            <person name="Yang R."/>
            <person name="Briner A.E."/>
            <person name="Felis G.E."/>
            <person name="de Vos W.M."/>
            <person name="Barrangou R."/>
            <person name="Klaenhammer T.R."/>
            <person name="Caufield P.W."/>
            <person name="Cui Y."/>
            <person name="Zhang H."/>
            <person name="O'Toole P.W."/>
        </authorList>
    </citation>
    <scope>NUCLEOTIDE SEQUENCE [LARGE SCALE GENOMIC DNA]</scope>
    <source>
        <strain evidence="5 6">DSM 16381</strain>
    </source>
</reference>
<dbReference type="InterPro" id="IPR050953">
    <property type="entry name" value="N4_N6_ade-DNA_methylase"/>
</dbReference>
<evidence type="ECO:0000313" key="5">
    <source>
        <dbReference type="EMBL" id="KRL94338.1"/>
    </source>
</evidence>
<comment type="caution">
    <text evidence="5">The sequence shown here is derived from an EMBL/GenBank/DDBJ whole genome shotgun (WGS) entry which is preliminary data.</text>
</comment>
<dbReference type="PANTHER" id="PTHR33841">
    <property type="entry name" value="DNA METHYLTRANSFERASE YEEA-RELATED"/>
    <property type="match status" value="1"/>
</dbReference>
<protein>
    <recommendedName>
        <fullName evidence="1">site-specific DNA-methyltransferase (adenine-specific)</fullName>
        <ecNumber evidence="1">2.1.1.72</ecNumber>
    </recommendedName>
</protein>
<dbReference type="GO" id="GO:0009007">
    <property type="term" value="F:site-specific DNA-methyltransferase (adenine-specific) activity"/>
    <property type="evidence" value="ECO:0007669"/>
    <property type="project" value="UniProtKB-EC"/>
</dbReference>
<dbReference type="Proteomes" id="UP000051580">
    <property type="component" value="Unassembled WGS sequence"/>
</dbReference>
<sequence length="249" mass="28360">MPIAYWASENLIHDFEVGTRMDELVDARQGLATADNKRFLRLWYEVSNTNISFHSTSIADSIKSQKKWFPCNKGGAYRKWFGNYDYVVNWGNDGQAIRGFTDSNGKVRSRPQNTNYYFREAITWSDITSGNFSMRYRSSGSIHNNVGMSAFSDSHIDLLMILGLMNSPVGNYILKLLNPTIHLEIGNFNAFPVILDVVQDYNVQHDIRSLVEIAQIDWDSFEAAWGFTHHPLLSHIADDNLSHCRSPVG</sequence>
<proteinExistence type="predicted"/>
<evidence type="ECO:0000256" key="1">
    <source>
        <dbReference type="ARBA" id="ARBA00011900"/>
    </source>
</evidence>
<name>A0A0R1UTK7_9LACO</name>
<comment type="catalytic activity">
    <reaction evidence="4">
        <text>a 2'-deoxyadenosine in DNA + S-adenosyl-L-methionine = an N(6)-methyl-2'-deoxyadenosine in DNA + S-adenosyl-L-homocysteine + H(+)</text>
        <dbReference type="Rhea" id="RHEA:15197"/>
        <dbReference type="Rhea" id="RHEA-COMP:12418"/>
        <dbReference type="Rhea" id="RHEA-COMP:12419"/>
        <dbReference type="ChEBI" id="CHEBI:15378"/>
        <dbReference type="ChEBI" id="CHEBI:57856"/>
        <dbReference type="ChEBI" id="CHEBI:59789"/>
        <dbReference type="ChEBI" id="CHEBI:90615"/>
        <dbReference type="ChEBI" id="CHEBI:90616"/>
        <dbReference type="EC" id="2.1.1.72"/>
    </reaction>
</comment>
<keyword evidence="2" id="KW-0489">Methyltransferase</keyword>
<accession>A0A0R1UTK7</accession>
<dbReference type="EC" id="2.1.1.72" evidence="1"/>
<evidence type="ECO:0000313" key="6">
    <source>
        <dbReference type="Proteomes" id="UP000051580"/>
    </source>
</evidence>
<dbReference type="AlphaFoldDB" id="A0A0R1UTK7"/>
<dbReference type="STRING" id="1423753.FD28_GL000486"/>
<dbReference type="PATRIC" id="fig|1423753.3.peg.507"/>
<evidence type="ECO:0000256" key="4">
    <source>
        <dbReference type="ARBA" id="ARBA00047942"/>
    </source>
</evidence>
<evidence type="ECO:0000256" key="3">
    <source>
        <dbReference type="ARBA" id="ARBA00022679"/>
    </source>
</evidence>
<gene>
    <name evidence="5" type="ORF">FD28_GL000486</name>
</gene>
<evidence type="ECO:0000256" key="2">
    <source>
        <dbReference type="ARBA" id="ARBA00022603"/>
    </source>
</evidence>
<keyword evidence="3" id="KW-0808">Transferase</keyword>
<dbReference type="GO" id="GO:0032259">
    <property type="term" value="P:methylation"/>
    <property type="evidence" value="ECO:0007669"/>
    <property type="project" value="UniProtKB-KW"/>
</dbReference>
<dbReference type="PANTHER" id="PTHR33841:SF1">
    <property type="entry name" value="DNA METHYLTRANSFERASE A"/>
    <property type="match status" value="1"/>
</dbReference>
<dbReference type="RefSeq" id="WP_235806869.1">
    <property type="nucleotide sequence ID" value="NZ_AZFS01000059.1"/>
</dbReference>